<dbReference type="InterPro" id="IPR025525">
    <property type="entry name" value="hAT-like_transposase_RNase-H"/>
</dbReference>
<comment type="caution">
    <text evidence="2">The sequence shown here is derived from an EMBL/GenBank/DDBJ whole genome shotgun (WGS) entry which is preliminary data.</text>
</comment>
<evidence type="ECO:0000259" key="1">
    <source>
        <dbReference type="Pfam" id="PF14372"/>
    </source>
</evidence>
<name>A0A9Q3E4C4_9BASI</name>
<dbReference type="PANTHER" id="PTHR23272:SF184">
    <property type="entry name" value="OS03G0311250 PROTEIN"/>
    <property type="match status" value="1"/>
</dbReference>
<proteinExistence type="predicted"/>
<feature type="domain" description="hAT-like transposase RNase-H fold" evidence="1">
    <location>
        <begin position="52"/>
        <end position="121"/>
    </location>
</feature>
<dbReference type="Pfam" id="PF14372">
    <property type="entry name" value="hAT-like_RNase-H"/>
    <property type="match status" value="1"/>
</dbReference>
<reference evidence="2" key="1">
    <citation type="submission" date="2021-03" db="EMBL/GenBank/DDBJ databases">
        <title>Draft genome sequence of rust myrtle Austropuccinia psidii MF-1, a brazilian biotype.</title>
        <authorList>
            <person name="Quecine M.C."/>
            <person name="Pachon D.M.R."/>
            <person name="Bonatelli M.L."/>
            <person name="Correr F.H."/>
            <person name="Franceschini L.M."/>
            <person name="Leite T.F."/>
            <person name="Margarido G.R.A."/>
            <person name="Almeida C.A."/>
            <person name="Ferrarezi J.A."/>
            <person name="Labate C.A."/>
        </authorList>
    </citation>
    <scope>NUCLEOTIDE SEQUENCE</scope>
    <source>
        <strain evidence="2">MF-1</strain>
    </source>
</reference>
<dbReference type="GO" id="GO:0003677">
    <property type="term" value="F:DNA binding"/>
    <property type="evidence" value="ECO:0007669"/>
    <property type="project" value="InterPro"/>
</dbReference>
<dbReference type="AlphaFoldDB" id="A0A9Q3E4C4"/>
<evidence type="ECO:0000313" key="2">
    <source>
        <dbReference type="EMBL" id="MBW0511052.1"/>
    </source>
</evidence>
<dbReference type="Proteomes" id="UP000765509">
    <property type="component" value="Unassembled WGS sequence"/>
</dbReference>
<dbReference type="InterPro" id="IPR012337">
    <property type="entry name" value="RNaseH-like_sf"/>
</dbReference>
<organism evidence="2 3">
    <name type="scientific">Austropuccinia psidii MF-1</name>
    <dbReference type="NCBI Taxonomy" id="1389203"/>
    <lineage>
        <taxon>Eukaryota</taxon>
        <taxon>Fungi</taxon>
        <taxon>Dikarya</taxon>
        <taxon>Basidiomycota</taxon>
        <taxon>Pucciniomycotina</taxon>
        <taxon>Pucciniomycetes</taxon>
        <taxon>Pucciniales</taxon>
        <taxon>Sphaerophragmiaceae</taxon>
        <taxon>Austropuccinia</taxon>
    </lineage>
</organism>
<dbReference type="SUPFAM" id="SSF53098">
    <property type="entry name" value="Ribonuclease H-like"/>
    <property type="match status" value="1"/>
</dbReference>
<evidence type="ECO:0000313" key="3">
    <source>
        <dbReference type="Proteomes" id="UP000765509"/>
    </source>
</evidence>
<dbReference type="EMBL" id="AVOT02021948">
    <property type="protein sequence ID" value="MBW0511052.1"/>
    <property type="molecule type" value="Genomic_DNA"/>
</dbReference>
<gene>
    <name evidence="2" type="ORF">O181_050767</name>
</gene>
<dbReference type="OrthoDB" id="2505635at2759"/>
<sequence>MLTREFALKDAYHHFCTTLNLKSYQLLPIEWDKVKVMIEFLRPLYEATEIICGSKYPTINHALLLYILLIKHIQQACEQYDVVQIEPATITMTTKLSKYLKMLMQKTPVICATILDPQFKI</sequence>
<keyword evidence="3" id="KW-1185">Reference proteome</keyword>
<accession>A0A9Q3E4C4</accession>
<dbReference type="PANTHER" id="PTHR23272">
    <property type="entry name" value="BED FINGER-RELATED"/>
    <property type="match status" value="1"/>
</dbReference>
<protein>
    <recommendedName>
        <fullName evidence="1">hAT-like transposase RNase-H fold domain-containing protein</fullName>
    </recommendedName>
</protein>